<evidence type="ECO:0000256" key="1">
    <source>
        <dbReference type="ARBA" id="ARBA00022670"/>
    </source>
</evidence>
<evidence type="ECO:0000256" key="4">
    <source>
        <dbReference type="ARBA" id="ARBA00022833"/>
    </source>
</evidence>
<gene>
    <name evidence="7" type="ORF">MmiAt1_05750</name>
</gene>
<evidence type="ECO:0000256" key="3">
    <source>
        <dbReference type="ARBA" id="ARBA00022801"/>
    </source>
</evidence>
<evidence type="ECO:0000256" key="2">
    <source>
        <dbReference type="ARBA" id="ARBA00022723"/>
    </source>
</evidence>
<keyword evidence="5" id="KW-0482">Metalloprotease</keyword>
<proteinExistence type="predicted"/>
<evidence type="ECO:0000259" key="6">
    <source>
        <dbReference type="PROSITE" id="PS50249"/>
    </source>
</evidence>
<dbReference type="PROSITE" id="PS50249">
    <property type="entry name" value="MPN"/>
    <property type="match status" value="1"/>
</dbReference>
<keyword evidence="1" id="KW-0645">Protease</keyword>
<dbReference type="InterPro" id="IPR028090">
    <property type="entry name" value="JAB_dom_prok"/>
</dbReference>
<evidence type="ECO:0000313" key="7">
    <source>
        <dbReference type="EMBL" id="MDV0445021.1"/>
    </source>
</evidence>
<protein>
    <recommendedName>
        <fullName evidence="6">MPN domain-containing protein</fullName>
    </recommendedName>
</protein>
<keyword evidence="3" id="KW-0378">Hydrolase</keyword>
<keyword evidence="2" id="KW-0479">Metal-binding</keyword>
<comment type="caution">
    <text evidence="7">The sequence shown here is derived from an EMBL/GenBank/DDBJ whole genome shotgun (WGS) entry which is preliminary data.</text>
</comment>
<accession>A0ABU3VNN7</accession>
<dbReference type="EMBL" id="JAWDKC010000011">
    <property type="protein sequence ID" value="MDV0445021.1"/>
    <property type="molecule type" value="Genomic_DNA"/>
</dbReference>
<evidence type="ECO:0000256" key="5">
    <source>
        <dbReference type="ARBA" id="ARBA00023049"/>
    </source>
</evidence>
<organism evidence="7 8">
    <name type="scientific">Methanimicrococcus hacksteinii</name>
    <dbReference type="NCBI Taxonomy" id="3028293"/>
    <lineage>
        <taxon>Archaea</taxon>
        <taxon>Methanobacteriati</taxon>
        <taxon>Methanobacteriota</taxon>
        <taxon>Stenosarchaea group</taxon>
        <taxon>Methanomicrobia</taxon>
        <taxon>Methanosarcinales</taxon>
        <taxon>Methanosarcinaceae</taxon>
        <taxon>Methanimicrococcus</taxon>
    </lineage>
</organism>
<keyword evidence="8" id="KW-1185">Reference proteome</keyword>
<dbReference type="Pfam" id="PF14464">
    <property type="entry name" value="Prok-JAB"/>
    <property type="match status" value="1"/>
</dbReference>
<dbReference type="InterPro" id="IPR037518">
    <property type="entry name" value="MPN"/>
</dbReference>
<sequence>MKVNSYEFILIRKNCKIVTSMAVTKIASDTLDFILASCKASHPREFGALLEADGDTVINVIYLPGTDSTSRSVSLKTWMMPNMPHAGSVHSHPSGAVRPSEQDLIFFRTNEVNIIVGEPYTRESWKAFDKNGNLTTLDVVDYEFDDTEFEETEFEEIEFDD</sequence>
<evidence type="ECO:0000313" key="8">
    <source>
        <dbReference type="Proteomes" id="UP001272052"/>
    </source>
</evidence>
<reference evidence="7 8" key="1">
    <citation type="submission" date="2023-06" db="EMBL/GenBank/DDBJ databases">
        <title>Genome sequence of Methanimicrococcus sp. At1.</title>
        <authorList>
            <person name="Protasov E."/>
            <person name="Platt K."/>
            <person name="Poehlein A."/>
            <person name="Daniel R."/>
            <person name="Brune A."/>
        </authorList>
    </citation>
    <scope>NUCLEOTIDE SEQUENCE [LARGE SCALE GENOMIC DNA]</scope>
    <source>
        <strain evidence="7 8">At1</strain>
    </source>
</reference>
<dbReference type="RefSeq" id="WP_318785428.1">
    <property type="nucleotide sequence ID" value="NZ_JAWDKC010000011.1"/>
</dbReference>
<keyword evidence="4" id="KW-0862">Zinc</keyword>
<dbReference type="Proteomes" id="UP001272052">
    <property type="component" value="Unassembled WGS sequence"/>
</dbReference>
<dbReference type="SUPFAM" id="SSF102712">
    <property type="entry name" value="JAB1/MPN domain"/>
    <property type="match status" value="1"/>
</dbReference>
<feature type="domain" description="MPN" evidence="6">
    <location>
        <begin position="24"/>
        <end position="134"/>
    </location>
</feature>
<dbReference type="Gene3D" id="3.40.140.10">
    <property type="entry name" value="Cytidine Deaminase, domain 2"/>
    <property type="match status" value="1"/>
</dbReference>
<name>A0ABU3VNN7_9EURY</name>